<dbReference type="Proteomes" id="UP000220629">
    <property type="component" value="Unassembled WGS sequence"/>
</dbReference>
<protein>
    <submittedName>
        <fullName evidence="1">Uncharacterized protein</fullName>
    </submittedName>
</protein>
<proteinExistence type="predicted"/>
<accession>A0A0M2Q146</accession>
<dbReference type="RefSeq" id="WP_046582762.1">
    <property type="nucleotide sequence ID" value="NZ_CADEQB010000001.1"/>
</dbReference>
<evidence type="ECO:0000313" key="1">
    <source>
        <dbReference type="EMBL" id="PEH42555.1"/>
    </source>
</evidence>
<reference evidence="2" key="1">
    <citation type="submission" date="2017-09" db="EMBL/GenBank/DDBJ databases">
        <title>FDA dAtabase for Regulatory Grade micrObial Sequences (FDA-ARGOS): Supporting development and validation of Infectious Disease Dx tests.</title>
        <authorList>
            <person name="Minogue T."/>
            <person name="Wolcott M."/>
            <person name="Wasieloski L."/>
            <person name="Aguilar W."/>
            <person name="Moore D."/>
            <person name="Tallon L."/>
            <person name="Sadzewicz L."/>
            <person name="Ott S."/>
            <person name="Zhao X."/>
            <person name="Nagaraj S."/>
            <person name="Vavikolanu K."/>
            <person name="Aluvathingal J."/>
            <person name="Nadendla S."/>
            <person name="Sichtig H."/>
        </authorList>
    </citation>
    <scope>NUCLEOTIDE SEQUENCE [LARGE SCALE GENOMIC DNA]</scope>
    <source>
        <strain evidence="2">FDAARGOS_390</strain>
    </source>
</reference>
<organism evidence="1 2">
    <name type="scientific">Burkholderia gladioli</name>
    <name type="common">Pseudomonas marginata</name>
    <name type="synonym">Phytomonas marginata</name>
    <dbReference type="NCBI Taxonomy" id="28095"/>
    <lineage>
        <taxon>Bacteria</taxon>
        <taxon>Pseudomonadati</taxon>
        <taxon>Pseudomonadota</taxon>
        <taxon>Betaproteobacteria</taxon>
        <taxon>Burkholderiales</taxon>
        <taxon>Burkholderiaceae</taxon>
        <taxon>Burkholderia</taxon>
    </lineage>
</organism>
<gene>
    <name evidence="1" type="ORF">CRM94_10560</name>
</gene>
<name>A0A0M2Q146_BURGA</name>
<evidence type="ECO:0000313" key="2">
    <source>
        <dbReference type="Proteomes" id="UP000220629"/>
    </source>
</evidence>
<dbReference type="AlphaFoldDB" id="A0A0M2Q146"/>
<comment type="caution">
    <text evidence="1">The sequence shown here is derived from an EMBL/GenBank/DDBJ whole genome shotgun (WGS) entry which is preliminary data.</text>
</comment>
<dbReference type="EMBL" id="PDDY01000001">
    <property type="protein sequence ID" value="PEH42555.1"/>
    <property type="molecule type" value="Genomic_DNA"/>
</dbReference>
<dbReference type="GeneID" id="66460681"/>
<sequence>MKWLKWLFIEFIVPIAIIMALNLLVNFVLTWSGVYGSYIEDGGTKAIINSVGGVLLYYLGKTVHDVRRVRRWRNRGDSVD</sequence>